<name>A0ABR4XQT2_9LACO</name>
<sequence>MAKNEDVKKGVIFLPVKKMKLTLNISSVRVFLKIWLAIRPLMSVSAT</sequence>
<evidence type="ECO:0000313" key="1">
    <source>
        <dbReference type="EMBL" id="KGO31842.1"/>
    </source>
</evidence>
<organism evidence="1 2">
    <name type="scientific">Oenococcus alcoholitolerans</name>
    <dbReference type="NCBI Taxonomy" id="931074"/>
    <lineage>
        <taxon>Bacteria</taxon>
        <taxon>Bacillati</taxon>
        <taxon>Bacillota</taxon>
        <taxon>Bacilli</taxon>
        <taxon>Lactobacillales</taxon>
        <taxon>Lactobacillaceae</taxon>
        <taxon>Oenococcus</taxon>
    </lineage>
</organism>
<reference evidence="1 2" key="1">
    <citation type="journal article" date="2014" name="Antonie Van Leeuwenhoek">
        <title>Oenococcus alcoholitolerans sp. nov., a lactic acid bacteria isolated from cachaca and ethanol fermentation processes.</title>
        <authorList>
            <person name="Badotti F."/>
            <person name="Moreira A.P."/>
            <person name="Tonon L.A."/>
            <person name="de Lucena B.T."/>
            <person name="Gomes Fde C."/>
            <person name="Kruger R."/>
            <person name="Thompson C.C."/>
            <person name="de Morais M.A.Jr."/>
            <person name="Rosa C.A."/>
            <person name="Thompson F.L."/>
        </authorList>
    </citation>
    <scope>NUCLEOTIDE SEQUENCE [LARGE SCALE GENOMIC DNA]</scope>
    <source>
        <strain evidence="1 2">UFRJ-M7.2.18</strain>
    </source>
</reference>
<dbReference type="EMBL" id="AXCV01000187">
    <property type="protein sequence ID" value="KGO31842.1"/>
    <property type="molecule type" value="Genomic_DNA"/>
</dbReference>
<accession>A0ABR4XQT2</accession>
<proteinExistence type="predicted"/>
<gene>
    <name evidence="1" type="ORF">Q757_04700</name>
</gene>
<protein>
    <submittedName>
        <fullName evidence="1">Uncharacterized protein</fullName>
    </submittedName>
</protein>
<keyword evidence="2" id="KW-1185">Reference proteome</keyword>
<comment type="caution">
    <text evidence="1">The sequence shown here is derived from an EMBL/GenBank/DDBJ whole genome shotgun (WGS) entry which is preliminary data.</text>
</comment>
<dbReference type="Proteomes" id="UP000030023">
    <property type="component" value="Unassembled WGS sequence"/>
</dbReference>
<evidence type="ECO:0000313" key="2">
    <source>
        <dbReference type="Proteomes" id="UP000030023"/>
    </source>
</evidence>